<sequence>MVVTGPPGNGEVVLTAPPRDGGDEETAPPGDGSEGETVSPGDWVERNGEVMVTGSPGDGEEVRTAPPRDGGEGESVLPRDEEEVVTAPPGDRGEESGRREAHGSGVPVSLGSWDGGRVSPPSEPSPTTLGLPGDPWPPSVPGLPWVNSQKRSSAGVLLPSLNGALCLLSLMEASEVLGELDEDEEEELGRGGRGEAHTVVPESEEGERRDGTSWRTGGPRPVELGILDPMGGVRSKGWARAGRSGGEGDEVPAPVSAFGDTSNLWREDRRLVRGPPASPRNVTASRTIRKGQDLN</sequence>
<evidence type="ECO:0000313" key="3">
    <source>
        <dbReference type="Proteomes" id="UP000287033"/>
    </source>
</evidence>
<reference evidence="2 3" key="1">
    <citation type="journal article" date="2018" name="Nat. Ecol. Evol.">
        <title>Shark genomes provide insights into elasmobranch evolution and the origin of vertebrates.</title>
        <authorList>
            <person name="Hara Y"/>
            <person name="Yamaguchi K"/>
            <person name="Onimaru K"/>
            <person name="Kadota M"/>
            <person name="Koyanagi M"/>
            <person name="Keeley SD"/>
            <person name="Tatsumi K"/>
            <person name="Tanaka K"/>
            <person name="Motone F"/>
            <person name="Kageyama Y"/>
            <person name="Nozu R"/>
            <person name="Adachi N"/>
            <person name="Nishimura O"/>
            <person name="Nakagawa R"/>
            <person name="Tanegashima C"/>
            <person name="Kiyatake I"/>
            <person name="Matsumoto R"/>
            <person name="Murakumo K"/>
            <person name="Nishida K"/>
            <person name="Terakita A"/>
            <person name="Kuratani S"/>
            <person name="Sato K"/>
            <person name="Hyodo S Kuraku.S."/>
        </authorList>
    </citation>
    <scope>NUCLEOTIDE SEQUENCE [LARGE SCALE GENOMIC DNA]</scope>
</reference>
<name>A0A401TDU1_CHIPU</name>
<gene>
    <name evidence="2" type="ORF">chiPu_0024757</name>
</gene>
<feature type="region of interest" description="Disordered" evidence="1">
    <location>
        <begin position="1"/>
        <end position="144"/>
    </location>
</feature>
<dbReference type="Proteomes" id="UP000287033">
    <property type="component" value="Unassembled WGS sequence"/>
</dbReference>
<protein>
    <submittedName>
        <fullName evidence="2">Uncharacterized protein</fullName>
    </submittedName>
</protein>
<feature type="compositionally biased region" description="Basic and acidic residues" evidence="1">
    <location>
        <begin position="91"/>
        <end position="102"/>
    </location>
</feature>
<proteinExistence type="predicted"/>
<dbReference type="AlphaFoldDB" id="A0A401TDU1"/>
<feature type="region of interest" description="Disordered" evidence="1">
    <location>
        <begin position="180"/>
        <end position="295"/>
    </location>
</feature>
<comment type="caution">
    <text evidence="2">The sequence shown here is derived from an EMBL/GenBank/DDBJ whole genome shotgun (WGS) entry which is preliminary data.</text>
</comment>
<evidence type="ECO:0000313" key="2">
    <source>
        <dbReference type="EMBL" id="GCC40806.1"/>
    </source>
</evidence>
<dbReference type="EMBL" id="BEZZ01045773">
    <property type="protein sequence ID" value="GCC40806.1"/>
    <property type="molecule type" value="Genomic_DNA"/>
</dbReference>
<keyword evidence="3" id="KW-1185">Reference proteome</keyword>
<accession>A0A401TDU1</accession>
<organism evidence="2 3">
    <name type="scientific">Chiloscyllium punctatum</name>
    <name type="common">Brownbanded bambooshark</name>
    <name type="synonym">Hemiscyllium punctatum</name>
    <dbReference type="NCBI Taxonomy" id="137246"/>
    <lineage>
        <taxon>Eukaryota</taxon>
        <taxon>Metazoa</taxon>
        <taxon>Chordata</taxon>
        <taxon>Craniata</taxon>
        <taxon>Vertebrata</taxon>
        <taxon>Chondrichthyes</taxon>
        <taxon>Elasmobranchii</taxon>
        <taxon>Galeomorphii</taxon>
        <taxon>Galeoidea</taxon>
        <taxon>Orectolobiformes</taxon>
        <taxon>Hemiscylliidae</taxon>
        <taxon>Chiloscyllium</taxon>
    </lineage>
</organism>
<evidence type="ECO:0000256" key="1">
    <source>
        <dbReference type="SAM" id="MobiDB-lite"/>
    </source>
</evidence>